<evidence type="ECO:0000256" key="1">
    <source>
        <dbReference type="ARBA" id="ARBA00005567"/>
    </source>
</evidence>
<dbReference type="InterPro" id="IPR000582">
    <property type="entry name" value="Acyl-CoA-binding_protein"/>
</dbReference>
<sequence length="95" mass="10458">MTVAQSPAFKKAAEEVKNLKQTPSQDEMLELYGLYKQGTQDPPFEKATAPGMFDLKGKAKYGAWKKVAEAGTKPADAQKQYVEVVNKLKAKHGTK</sequence>
<dbReference type="PRINTS" id="PR00689">
    <property type="entry name" value="ACOABINDINGP"/>
</dbReference>
<evidence type="ECO:0000313" key="4">
    <source>
        <dbReference type="EMBL" id="KAJ9669684.1"/>
    </source>
</evidence>
<feature type="domain" description="ACB" evidence="3">
    <location>
        <begin position="5"/>
        <end position="94"/>
    </location>
</feature>
<dbReference type="PANTHER" id="PTHR23310">
    <property type="entry name" value="ACYL-COA-BINDING PROTEIN, ACBP"/>
    <property type="match status" value="1"/>
</dbReference>
<name>A0ABQ9P561_9PEZI</name>
<reference evidence="4" key="1">
    <citation type="submission" date="2022-10" db="EMBL/GenBank/DDBJ databases">
        <title>Culturing micro-colonial fungi from biological soil crusts in the Mojave desert and describing Neophaeococcomyces mojavensis, and introducing the new genera and species Taxawa tesnikishii.</title>
        <authorList>
            <person name="Kurbessoian T."/>
            <person name="Stajich J.E."/>
        </authorList>
    </citation>
    <scope>NUCLEOTIDE SEQUENCE</scope>
    <source>
        <strain evidence="4">TK_1</strain>
    </source>
</reference>
<comment type="similarity">
    <text evidence="1">Belongs to the ACBP family.</text>
</comment>
<dbReference type="InterPro" id="IPR035984">
    <property type="entry name" value="Acyl-CoA-binding_sf"/>
</dbReference>
<organism evidence="4 5">
    <name type="scientific">Coniosporium apollinis</name>
    <dbReference type="NCBI Taxonomy" id="61459"/>
    <lineage>
        <taxon>Eukaryota</taxon>
        <taxon>Fungi</taxon>
        <taxon>Dikarya</taxon>
        <taxon>Ascomycota</taxon>
        <taxon>Pezizomycotina</taxon>
        <taxon>Dothideomycetes</taxon>
        <taxon>Dothideomycetes incertae sedis</taxon>
        <taxon>Coniosporium</taxon>
    </lineage>
</organism>
<dbReference type="SUPFAM" id="SSF47027">
    <property type="entry name" value="Acyl-CoA binding protein"/>
    <property type="match status" value="1"/>
</dbReference>
<dbReference type="PANTHER" id="PTHR23310:SF62">
    <property type="entry name" value="ACYL-COA BINDING PROTEIN 1, ISOFORM A"/>
    <property type="match status" value="1"/>
</dbReference>
<evidence type="ECO:0000259" key="3">
    <source>
        <dbReference type="PROSITE" id="PS51228"/>
    </source>
</evidence>
<protein>
    <submittedName>
        <fullName evidence="4">Acyl-CoA-binding protein (ACBP)/diazepam binding inhibitor (DBI)/endozepine (EP)</fullName>
    </submittedName>
</protein>
<dbReference type="Gene3D" id="1.20.80.10">
    <property type="match status" value="1"/>
</dbReference>
<accession>A0ABQ9P561</accession>
<dbReference type="Proteomes" id="UP001172684">
    <property type="component" value="Unassembled WGS sequence"/>
</dbReference>
<gene>
    <name evidence="4" type="primary">ACB1</name>
    <name evidence="4" type="ORF">H2201_000068</name>
</gene>
<dbReference type="Pfam" id="PF00887">
    <property type="entry name" value="ACBP"/>
    <property type="match status" value="1"/>
</dbReference>
<dbReference type="EMBL" id="JAPDRL010000001">
    <property type="protein sequence ID" value="KAJ9669684.1"/>
    <property type="molecule type" value="Genomic_DNA"/>
</dbReference>
<keyword evidence="5" id="KW-1185">Reference proteome</keyword>
<evidence type="ECO:0000256" key="2">
    <source>
        <dbReference type="ARBA" id="ARBA00023121"/>
    </source>
</evidence>
<evidence type="ECO:0000313" key="5">
    <source>
        <dbReference type="Proteomes" id="UP001172684"/>
    </source>
</evidence>
<proteinExistence type="inferred from homology"/>
<comment type="caution">
    <text evidence="4">The sequence shown here is derived from an EMBL/GenBank/DDBJ whole genome shotgun (WGS) entry which is preliminary data.</text>
</comment>
<dbReference type="InterPro" id="IPR014352">
    <property type="entry name" value="FERM/acyl-CoA-bd_prot_sf"/>
</dbReference>
<dbReference type="PROSITE" id="PS51228">
    <property type="entry name" value="ACB_2"/>
    <property type="match status" value="1"/>
</dbReference>
<keyword evidence="2" id="KW-0446">Lipid-binding</keyword>